<evidence type="ECO:0000256" key="1">
    <source>
        <dbReference type="ARBA" id="ARBA00004370"/>
    </source>
</evidence>
<feature type="domain" description="Ig-like" evidence="6">
    <location>
        <begin position="184"/>
        <end position="268"/>
    </location>
</feature>
<keyword evidence="5" id="KW-0732">Signal</keyword>
<dbReference type="Gene3D" id="2.60.40.10">
    <property type="entry name" value="Immunoglobulins"/>
    <property type="match status" value="6"/>
</dbReference>
<reference evidence="7 8" key="1">
    <citation type="submission" date="2023-09" db="EMBL/GenBank/DDBJ databases">
        <authorList>
            <person name="Wang M."/>
        </authorList>
    </citation>
    <scope>NUCLEOTIDE SEQUENCE [LARGE SCALE GENOMIC DNA]</scope>
    <source>
        <strain evidence="7">GT-2023</strain>
        <tissue evidence="7">Liver</tissue>
    </source>
</reference>
<evidence type="ECO:0000259" key="6">
    <source>
        <dbReference type="PROSITE" id="PS50835"/>
    </source>
</evidence>
<keyword evidence="2" id="KW-0812">Transmembrane</keyword>
<protein>
    <recommendedName>
        <fullName evidence="6">Ig-like domain-containing protein</fullName>
    </recommendedName>
</protein>
<dbReference type="InterPro" id="IPR050671">
    <property type="entry name" value="CD300_family_receptors"/>
</dbReference>
<keyword evidence="8" id="KW-1185">Reference proteome</keyword>
<comment type="caution">
    <text evidence="7">The sequence shown here is derived from an EMBL/GenBank/DDBJ whole genome shotgun (WGS) entry which is preliminary data.</text>
</comment>
<feature type="domain" description="Ig-like" evidence="6">
    <location>
        <begin position="13"/>
        <end position="123"/>
    </location>
</feature>
<dbReference type="PANTHER" id="PTHR11860:SF118">
    <property type="entry name" value="CMRF35-LIKE MOLECULE 3-RELATED"/>
    <property type="match status" value="1"/>
</dbReference>
<evidence type="ECO:0000256" key="5">
    <source>
        <dbReference type="SAM" id="SignalP"/>
    </source>
</evidence>
<dbReference type="InterPro" id="IPR007110">
    <property type="entry name" value="Ig-like_dom"/>
</dbReference>
<organism evidence="7 8">
    <name type="scientific">Cirrhinus molitorella</name>
    <name type="common">mud carp</name>
    <dbReference type="NCBI Taxonomy" id="172907"/>
    <lineage>
        <taxon>Eukaryota</taxon>
        <taxon>Metazoa</taxon>
        <taxon>Chordata</taxon>
        <taxon>Craniata</taxon>
        <taxon>Vertebrata</taxon>
        <taxon>Euteleostomi</taxon>
        <taxon>Actinopterygii</taxon>
        <taxon>Neopterygii</taxon>
        <taxon>Teleostei</taxon>
        <taxon>Ostariophysi</taxon>
        <taxon>Cypriniformes</taxon>
        <taxon>Cyprinidae</taxon>
        <taxon>Labeoninae</taxon>
        <taxon>Labeonini</taxon>
        <taxon>Cirrhinus</taxon>
    </lineage>
</organism>
<comment type="subcellular location">
    <subcellularLocation>
        <location evidence="1">Membrane</location>
    </subcellularLocation>
</comment>
<dbReference type="PROSITE" id="PS50835">
    <property type="entry name" value="IG_LIKE"/>
    <property type="match status" value="3"/>
</dbReference>
<feature type="chain" id="PRO_5046067239" description="Ig-like domain-containing protein" evidence="5">
    <location>
        <begin position="19"/>
        <end position="707"/>
    </location>
</feature>
<feature type="signal peptide" evidence="5">
    <location>
        <begin position="1"/>
        <end position="18"/>
    </location>
</feature>
<evidence type="ECO:0000256" key="2">
    <source>
        <dbReference type="ARBA" id="ARBA00022692"/>
    </source>
</evidence>
<feature type="domain" description="Ig-like" evidence="6">
    <location>
        <begin position="279"/>
        <end position="375"/>
    </location>
</feature>
<dbReference type="SMART" id="SM00409">
    <property type="entry name" value="IG"/>
    <property type="match status" value="6"/>
</dbReference>
<evidence type="ECO:0000256" key="3">
    <source>
        <dbReference type="ARBA" id="ARBA00023136"/>
    </source>
</evidence>
<feature type="region of interest" description="Disordered" evidence="4">
    <location>
        <begin position="686"/>
        <end position="707"/>
    </location>
</feature>
<evidence type="ECO:0000313" key="7">
    <source>
        <dbReference type="EMBL" id="KAL1281378.1"/>
    </source>
</evidence>
<dbReference type="Pfam" id="PF07686">
    <property type="entry name" value="V-set"/>
    <property type="match status" value="4"/>
</dbReference>
<dbReference type="InterPro" id="IPR036179">
    <property type="entry name" value="Ig-like_dom_sf"/>
</dbReference>
<evidence type="ECO:0000256" key="4">
    <source>
        <dbReference type="SAM" id="MobiDB-lite"/>
    </source>
</evidence>
<name>A0ABR3NXE8_9TELE</name>
<dbReference type="InterPro" id="IPR013106">
    <property type="entry name" value="Ig_V-set"/>
</dbReference>
<keyword evidence="3" id="KW-0472">Membrane</keyword>
<dbReference type="EMBL" id="JAYMGO010000001">
    <property type="protein sequence ID" value="KAL1281378.1"/>
    <property type="molecule type" value="Genomic_DNA"/>
</dbReference>
<dbReference type="SUPFAM" id="SSF48726">
    <property type="entry name" value="Immunoglobulin"/>
    <property type="match status" value="6"/>
</dbReference>
<accession>A0ABR3NXE8</accession>
<proteinExistence type="predicted"/>
<dbReference type="PANTHER" id="PTHR11860">
    <property type="entry name" value="POLYMERIC-IMMUNOGLOBULIN RECEPTOR"/>
    <property type="match status" value="1"/>
</dbReference>
<dbReference type="Proteomes" id="UP001558613">
    <property type="component" value="Unassembled WGS sequence"/>
</dbReference>
<dbReference type="InterPro" id="IPR003599">
    <property type="entry name" value="Ig_sub"/>
</dbReference>
<evidence type="ECO:0000313" key="8">
    <source>
        <dbReference type="Proteomes" id="UP001558613"/>
    </source>
</evidence>
<sequence length="707" mass="80109">MKIIWTFTLLMIPGVVSSGSVTGYSGGEVNITCKYKKENTANAKYLCKGKKPKKVKTEWRCELIKTEKKDEWVHSGGFSLYDDTRAAVFTVTIRNLSEQDSGTYHCGVDKTTKKDSYTEVKLDIITGRFTLFCNKYRNLMIYIREINHQDAGAYRIGVEGKWFINMTMNVEEDSCCKLSKRLMVNTGETVTFTCEYSQNHINNVKIIFKERSYSVDMMYSAWNKEERFNISDDRDKNIFNVRITSVTPDDGGVYLCGVWHYRHPYSYSIINTVQLHINPKVGVSRVSGYSGGGLMIKCEHPQYKTNLKYVCKESDGCSERKSPGVQDEWMENGDVSLYDDTRAGVLMVFFRELKAADAGTYRCGVNVSHYTETFTELQLNIKHDAAFVTESTNLGGEVSISCQIPEGYEVRFCKEDDNHICQNISSSKVTQMNGSSERNEERVFTVSISNVSVRDAGVYWCGAETRDTYLTFISLTTKIQLNLIMPPVVSHEGESAEIICPYDSIYKSKPKSLCKGKCSTRDRNTLSETVREEKETKTDRLTLNDNVTASVFTGTITGLTAEDAGKYWCAVTLERDLNYLYTHLMVIMNEELNLTKYEGDDVSIQCKHHDEDQKSFCKAHEASMCVKDGDSLETIRDDRFSFSDEASTGVFTVNITDLREEDSGIYWCGAHFITKVNLTVKKDSVFPSNSKPQKTGEGSESQFDCED</sequence>
<dbReference type="CDD" id="cd05716">
    <property type="entry name" value="IgV_pIgR_like"/>
    <property type="match status" value="2"/>
</dbReference>
<dbReference type="SMART" id="SM00406">
    <property type="entry name" value="IGv"/>
    <property type="match status" value="3"/>
</dbReference>
<gene>
    <name evidence="7" type="ORF">QQF64_000181</name>
</gene>
<dbReference type="InterPro" id="IPR013783">
    <property type="entry name" value="Ig-like_fold"/>
</dbReference>